<evidence type="ECO:0000256" key="4">
    <source>
        <dbReference type="SAM" id="Coils"/>
    </source>
</evidence>
<gene>
    <name evidence="8" type="ORF">NFI95_09895</name>
</gene>
<evidence type="ECO:0000256" key="3">
    <source>
        <dbReference type="ARBA" id="ARBA00022448"/>
    </source>
</evidence>
<evidence type="ECO:0000313" key="8">
    <source>
        <dbReference type="EMBL" id="MCQ8278764.1"/>
    </source>
</evidence>
<feature type="domain" description="Multidrug resistance protein MdtA-like barrel-sandwich hybrid" evidence="5">
    <location>
        <begin position="70"/>
        <end position="194"/>
    </location>
</feature>
<evidence type="ECO:0000313" key="9">
    <source>
        <dbReference type="Proteomes" id="UP001524587"/>
    </source>
</evidence>
<proteinExistence type="inferred from homology"/>
<dbReference type="Pfam" id="PF25917">
    <property type="entry name" value="BSH_RND"/>
    <property type="match status" value="1"/>
</dbReference>
<evidence type="ECO:0000259" key="7">
    <source>
        <dbReference type="Pfam" id="PF25967"/>
    </source>
</evidence>
<feature type="domain" description="Multidrug resistance protein MdtA-like C-terminal permuted SH3" evidence="7">
    <location>
        <begin position="282"/>
        <end position="345"/>
    </location>
</feature>
<reference evidence="8 9" key="1">
    <citation type="submission" date="2022-06" db="EMBL/GenBank/DDBJ databases">
        <title>Endosaccharibacter gen. nov., sp. nov., endophytic bacteria isolated from sugarcane.</title>
        <authorList>
            <person name="Pitiwittayakul N."/>
            <person name="Yukphan P."/>
            <person name="Charoenyingcharoen P."/>
            <person name="Tanasupawat S."/>
        </authorList>
    </citation>
    <scope>NUCLEOTIDE SEQUENCE [LARGE SCALE GENOMIC DNA]</scope>
    <source>
        <strain evidence="8 9">KSS8</strain>
    </source>
</reference>
<dbReference type="Pfam" id="PF25954">
    <property type="entry name" value="Beta-barrel_RND_2"/>
    <property type="match status" value="1"/>
</dbReference>
<dbReference type="Gene3D" id="1.10.287.470">
    <property type="entry name" value="Helix hairpin bin"/>
    <property type="match status" value="1"/>
</dbReference>
<name>A0ABT1W7C1_9PROT</name>
<dbReference type="PANTHER" id="PTHR30469:SF11">
    <property type="entry name" value="BLL4320 PROTEIN"/>
    <property type="match status" value="1"/>
</dbReference>
<dbReference type="Gene3D" id="2.40.50.100">
    <property type="match status" value="1"/>
</dbReference>
<comment type="subcellular location">
    <subcellularLocation>
        <location evidence="1">Cell envelope</location>
    </subcellularLocation>
</comment>
<organism evidence="8 9">
    <name type="scientific">Endosaccharibacter trunci</name>
    <dbReference type="NCBI Taxonomy" id="2812733"/>
    <lineage>
        <taxon>Bacteria</taxon>
        <taxon>Pseudomonadati</taxon>
        <taxon>Pseudomonadota</taxon>
        <taxon>Alphaproteobacteria</taxon>
        <taxon>Acetobacterales</taxon>
        <taxon>Acetobacteraceae</taxon>
        <taxon>Endosaccharibacter</taxon>
    </lineage>
</organism>
<dbReference type="Gene3D" id="2.40.420.20">
    <property type="match status" value="1"/>
</dbReference>
<dbReference type="NCBIfam" id="TIGR01730">
    <property type="entry name" value="RND_mfp"/>
    <property type="match status" value="1"/>
</dbReference>
<dbReference type="Pfam" id="PF25967">
    <property type="entry name" value="RND-MFP_C"/>
    <property type="match status" value="1"/>
</dbReference>
<dbReference type="Gene3D" id="2.40.30.170">
    <property type="match status" value="1"/>
</dbReference>
<sequence length="373" mass="40601">MTPTRALTLFLIAVVILGYPSWRYTHRHESASGAAQPAEPPVVVSDAVVTDRPWQDSLQAFGQIRAVQGADLSAQVPGIVDEIDFRSGDEVKAGTVLMRLRLYDDSAKLQQLQALVSLWQANVARDRKQFAVQAISQATLDLDNANLRQYEAQVAAQEQQIEQKIVRAPFSGKLGIRQVDLGQYLPAGTTIANIEALDHLYVDFNVVQQDLSRIADGQSVDVSVDSWPNRVFHAKVVALDSHIDQASRMVSVRADLDNPDRALLPGMFAVAHLNVGSVTPRIAVPQGAISFNPYGNFVYVLTPDPKRNGVFVATSRVVTLGARRGDLVLVEKGLNPGDRIVTAGLFKLRNGSAVTINNDVQPADSPDPTPEEE</sequence>
<evidence type="ECO:0000256" key="2">
    <source>
        <dbReference type="ARBA" id="ARBA00009477"/>
    </source>
</evidence>
<keyword evidence="9" id="KW-1185">Reference proteome</keyword>
<dbReference type="Proteomes" id="UP001524587">
    <property type="component" value="Unassembled WGS sequence"/>
</dbReference>
<dbReference type="InterPro" id="IPR058625">
    <property type="entry name" value="MdtA-like_BSH"/>
</dbReference>
<comment type="similarity">
    <text evidence="2">Belongs to the membrane fusion protein (MFP) (TC 8.A.1) family.</text>
</comment>
<feature type="domain" description="CusB-like beta-barrel" evidence="6">
    <location>
        <begin position="202"/>
        <end position="274"/>
    </location>
</feature>
<keyword evidence="4" id="KW-0175">Coiled coil</keyword>
<evidence type="ECO:0000259" key="5">
    <source>
        <dbReference type="Pfam" id="PF25917"/>
    </source>
</evidence>
<evidence type="ECO:0000256" key="1">
    <source>
        <dbReference type="ARBA" id="ARBA00004196"/>
    </source>
</evidence>
<accession>A0ABT1W7C1</accession>
<dbReference type="EMBL" id="JAMSKV010000007">
    <property type="protein sequence ID" value="MCQ8278764.1"/>
    <property type="molecule type" value="Genomic_DNA"/>
</dbReference>
<keyword evidence="3" id="KW-0813">Transport</keyword>
<evidence type="ECO:0000259" key="6">
    <source>
        <dbReference type="Pfam" id="PF25954"/>
    </source>
</evidence>
<dbReference type="InterPro" id="IPR006143">
    <property type="entry name" value="RND_pump_MFP"/>
</dbReference>
<protein>
    <submittedName>
        <fullName evidence="8">Efflux RND transporter periplasmic adaptor subunit</fullName>
    </submittedName>
</protein>
<dbReference type="InterPro" id="IPR058627">
    <property type="entry name" value="MdtA-like_C"/>
</dbReference>
<feature type="coiled-coil region" evidence="4">
    <location>
        <begin position="140"/>
        <end position="167"/>
    </location>
</feature>
<dbReference type="InterPro" id="IPR058792">
    <property type="entry name" value="Beta-barrel_RND_2"/>
</dbReference>
<comment type="caution">
    <text evidence="8">The sequence shown here is derived from an EMBL/GenBank/DDBJ whole genome shotgun (WGS) entry which is preliminary data.</text>
</comment>
<dbReference type="RefSeq" id="WP_422864241.1">
    <property type="nucleotide sequence ID" value="NZ_JAMSKV010000007.1"/>
</dbReference>
<dbReference type="SUPFAM" id="SSF111369">
    <property type="entry name" value="HlyD-like secretion proteins"/>
    <property type="match status" value="1"/>
</dbReference>
<dbReference type="PANTHER" id="PTHR30469">
    <property type="entry name" value="MULTIDRUG RESISTANCE PROTEIN MDTA"/>
    <property type="match status" value="1"/>
</dbReference>